<protein>
    <recommendedName>
        <fullName evidence="2 8">Site-specific DNA-methyltransferase (adenine-specific)</fullName>
        <ecNumber evidence="2 8">2.1.1.72</ecNumber>
    </recommendedName>
</protein>
<dbReference type="GO" id="GO:0009307">
    <property type="term" value="P:DNA restriction-modification system"/>
    <property type="evidence" value="ECO:0007669"/>
    <property type="project" value="InterPro"/>
</dbReference>
<name>A0A5S5DSP0_9FLAO</name>
<evidence type="ECO:0000313" key="9">
    <source>
        <dbReference type="EMBL" id="TYP98943.1"/>
    </source>
</evidence>
<dbReference type="PROSITE" id="PS00092">
    <property type="entry name" value="N6_MTASE"/>
    <property type="match status" value="1"/>
</dbReference>
<evidence type="ECO:0000256" key="8">
    <source>
        <dbReference type="RuleBase" id="RU361257"/>
    </source>
</evidence>
<keyword evidence="3 8" id="KW-0489">Methyltransferase</keyword>
<dbReference type="Gene3D" id="1.10.1020.10">
    <property type="entry name" value="Adenine-specific Methyltransferase, Domain 2"/>
    <property type="match status" value="1"/>
</dbReference>
<dbReference type="PANTHER" id="PTHR30481">
    <property type="entry name" value="DNA ADENINE METHYLASE"/>
    <property type="match status" value="1"/>
</dbReference>
<dbReference type="PANTHER" id="PTHR30481:SF3">
    <property type="entry name" value="DNA ADENINE METHYLASE"/>
    <property type="match status" value="1"/>
</dbReference>
<gene>
    <name evidence="9" type="ORF">C7447_102261</name>
</gene>
<feature type="binding site" evidence="7">
    <location>
        <position position="21"/>
    </location>
    <ligand>
        <name>S-adenosyl-L-methionine</name>
        <dbReference type="ChEBI" id="CHEBI:59789"/>
    </ligand>
</feature>
<evidence type="ECO:0000256" key="5">
    <source>
        <dbReference type="ARBA" id="ARBA00022691"/>
    </source>
</evidence>
<proteinExistence type="inferred from homology"/>
<dbReference type="EC" id="2.1.1.72" evidence="2 8"/>
<feature type="binding site" evidence="7">
    <location>
        <position position="189"/>
    </location>
    <ligand>
        <name>S-adenosyl-L-methionine</name>
        <dbReference type="ChEBI" id="CHEBI:59789"/>
    </ligand>
</feature>
<dbReference type="GO" id="GO:0006298">
    <property type="term" value="P:mismatch repair"/>
    <property type="evidence" value="ECO:0007669"/>
    <property type="project" value="TreeGrafter"/>
</dbReference>
<comment type="similarity">
    <text evidence="1 8">Belongs to the N(4)/N(6)-methyltransferase family.</text>
</comment>
<feature type="binding site" evidence="7">
    <location>
        <position position="25"/>
    </location>
    <ligand>
        <name>S-adenosyl-L-methionine</name>
        <dbReference type="ChEBI" id="CHEBI:59789"/>
    </ligand>
</feature>
<evidence type="ECO:0000256" key="7">
    <source>
        <dbReference type="PIRSR" id="PIRSR000398-1"/>
    </source>
</evidence>
<dbReference type="EMBL" id="VNIA01000002">
    <property type="protein sequence ID" value="TYP98943.1"/>
    <property type="molecule type" value="Genomic_DNA"/>
</dbReference>
<dbReference type="InterPro" id="IPR012327">
    <property type="entry name" value="MeTrfase_D12"/>
</dbReference>
<evidence type="ECO:0000256" key="1">
    <source>
        <dbReference type="ARBA" id="ARBA00006594"/>
    </source>
</evidence>
<dbReference type="Gene3D" id="3.40.50.150">
    <property type="entry name" value="Vaccinia Virus protein VP39"/>
    <property type="match status" value="1"/>
</dbReference>
<evidence type="ECO:0000313" key="10">
    <source>
        <dbReference type="Proteomes" id="UP000323136"/>
    </source>
</evidence>
<dbReference type="Proteomes" id="UP000323136">
    <property type="component" value="Unassembled WGS sequence"/>
</dbReference>
<comment type="caution">
    <text evidence="9">The sequence shown here is derived from an EMBL/GenBank/DDBJ whole genome shotgun (WGS) entry which is preliminary data.</text>
</comment>
<feature type="binding site" evidence="7">
    <location>
        <position position="68"/>
    </location>
    <ligand>
        <name>S-adenosyl-L-methionine</name>
        <dbReference type="ChEBI" id="CHEBI:59789"/>
    </ligand>
</feature>
<evidence type="ECO:0000256" key="3">
    <source>
        <dbReference type="ARBA" id="ARBA00022603"/>
    </source>
</evidence>
<dbReference type="RefSeq" id="WP_148869743.1">
    <property type="nucleotide sequence ID" value="NZ_VNIA01000002.1"/>
</dbReference>
<dbReference type="Pfam" id="PF02086">
    <property type="entry name" value="MethyltransfD12"/>
    <property type="match status" value="1"/>
</dbReference>
<dbReference type="GO" id="GO:0032259">
    <property type="term" value="P:methylation"/>
    <property type="evidence" value="ECO:0007669"/>
    <property type="project" value="UniProtKB-KW"/>
</dbReference>
<dbReference type="GO" id="GO:0009007">
    <property type="term" value="F:site-specific DNA-methyltransferase (adenine-specific) activity"/>
    <property type="evidence" value="ECO:0007669"/>
    <property type="project" value="UniProtKB-UniRule"/>
</dbReference>
<dbReference type="GO" id="GO:0043565">
    <property type="term" value="F:sequence-specific DNA binding"/>
    <property type="evidence" value="ECO:0007669"/>
    <property type="project" value="TreeGrafter"/>
</dbReference>
<reference evidence="9 10" key="1">
    <citation type="submission" date="2019-07" db="EMBL/GenBank/DDBJ databases">
        <title>Genomic Encyclopedia of Type Strains, Phase IV (KMG-IV): sequencing the most valuable type-strain genomes for metagenomic binning, comparative biology and taxonomic classification.</title>
        <authorList>
            <person name="Goeker M."/>
        </authorList>
    </citation>
    <scope>NUCLEOTIDE SEQUENCE [LARGE SCALE GENOMIC DNA]</scope>
    <source>
        <strain evidence="9 10">DSM 18961</strain>
    </source>
</reference>
<accession>A0A5S5DSP0</accession>
<evidence type="ECO:0000256" key="6">
    <source>
        <dbReference type="ARBA" id="ARBA00047942"/>
    </source>
</evidence>
<dbReference type="InterPro" id="IPR002052">
    <property type="entry name" value="DNA_methylase_N6_adenine_CS"/>
</dbReference>
<dbReference type="PIRSF" id="PIRSF000398">
    <property type="entry name" value="M_m6A_EcoRV"/>
    <property type="match status" value="1"/>
</dbReference>
<organism evidence="9 10">
    <name type="scientific">Tenacibaculum adriaticum</name>
    <dbReference type="NCBI Taxonomy" id="413713"/>
    <lineage>
        <taxon>Bacteria</taxon>
        <taxon>Pseudomonadati</taxon>
        <taxon>Bacteroidota</taxon>
        <taxon>Flavobacteriia</taxon>
        <taxon>Flavobacteriales</taxon>
        <taxon>Flavobacteriaceae</taxon>
        <taxon>Tenacibaculum</taxon>
    </lineage>
</organism>
<comment type="catalytic activity">
    <reaction evidence="6 8">
        <text>a 2'-deoxyadenosine in DNA + S-adenosyl-L-methionine = an N(6)-methyl-2'-deoxyadenosine in DNA + S-adenosyl-L-homocysteine + H(+)</text>
        <dbReference type="Rhea" id="RHEA:15197"/>
        <dbReference type="Rhea" id="RHEA-COMP:12418"/>
        <dbReference type="Rhea" id="RHEA-COMP:12419"/>
        <dbReference type="ChEBI" id="CHEBI:15378"/>
        <dbReference type="ChEBI" id="CHEBI:57856"/>
        <dbReference type="ChEBI" id="CHEBI:59789"/>
        <dbReference type="ChEBI" id="CHEBI:90615"/>
        <dbReference type="ChEBI" id="CHEBI:90616"/>
        <dbReference type="EC" id="2.1.1.72"/>
    </reaction>
</comment>
<dbReference type="OrthoDB" id="9805629at2"/>
<dbReference type="NCBIfam" id="TIGR00571">
    <property type="entry name" value="dam"/>
    <property type="match status" value="1"/>
</dbReference>
<evidence type="ECO:0000256" key="2">
    <source>
        <dbReference type="ARBA" id="ARBA00011900"/>
    </source>
</evidence>
<dbReference type="InterPro" id="IPR012263">
    <property type="entry name" value="M_m6A_EcoRV"/>
</dbReference>
<sequence>MAESKILLQDKNINSKPFLRWAGGKKWLIKEIDNLLPKNGFNNYHEPFLGGGAIFFYLKPSNTAFLNDLNNELIDTYECVKDDVEGVIEELKQFKNNKDYYYDVRSKKYRKDTRKAARFIYLNQTSFNGIYRVNLKGEYNVPFGYRKKDFFEPDNLRLVSNSLSSTVFNSGDFTNSINNINKGDLVFLDPPYTITHNNNGFFKYNQKLFSEKDQYLLSEMIDEIKNKEAYYVLTNAAHIKVKEIFNKGDKILELKRASLIGGINAKRGKYSEYIFTNCIR</sequence>
<evidence type="ECO:0000256" key="4">
    <source>
        <dbReference type="ARBA" id="ARBA00022679"/>
    </source>
</evidence>
<keyword evidence="10" id="KW-1185">Reference proteome</keyword>
<dbReference type="AlphaFoldDB" id="A0A5S5DSP0"/>
<keyword evidence="4 8" id="KW-0808">Transferase</keyword>
<dbReference type="InterPro" id="IPR029063">
    <property type="entry name" value="SAM-dependent_MTases_sf"/>
</dbReference>
<keyword evidence="5 8" id="KW-0949">S-adenosyl-L-methionine</keyword>
<dbReference type="SUPFAM" id="SSF53335">
    <property type="entry name" value="S-adenosyl-L-methionine-dependent methyltransferases"/>
    <property type="match status" value="1"/>
</dbReference>
<dbReference type="PRINTS" id="PR00505">
    <property type="entry name" value="D12N6MTFRASE"/>
</dbReference>
<dbReference type="InterPro" id="IPR023095">
    <property type="entry name" value="Ade_MeTrfase_dom_2"/>
</dbReference>
<dbReference type="GO" id="GO:1904047">
    <property type="term" value="F:S-adenosyl-L-methionine binding"/>
    <property type="evidence" value="ECO:0007669"/>
    <property type="project" value="TreeGrafter"/>
</dbReference>